<accession>A0A3B0V9Z1</accession>
<feature type="domain" description="GGDEF" evidence="1">
    <location>
        <begin position="205"/>
        <end position="334"/>
    </location>
</feature>
<dbReference type="GO" id="GO:0043709">
    <property type="term" value="P:cell adhesion involved in single-species biofilm formation"/>
    <property type="evidence" value="ECO:0007669"/>
    <property type="project" value="TreeGrafter"/>
</dbReference>
<dbReference type="Pfam" id="PF00990">
    <property type="entry name" value="GGDEF"/>
    <property type="match status" value="1"/>
</dbReference>
<evidence type="ECO:0000313" key="2">
    <source>
        <dbReference type="EMBL" id="VAW35622.1"/>
    </source>
</evidence>
<sequence>MLATMTYDNPSPEINLNSLVVELEHYRRQSEWLGLVNDLHARLSGAVDLPTMLEAFSVWLTPLVEHELMAYENQERNRVHMLCSCHGPDRRQIIEIARKSLKLQTDIAGSYCGLHGNFHLHRWNLDKFKASGIMLVLKKDKKISQYEEGLLNKGLEILSEPLQRALEYEDLYEQASHDTLTGLLNRRVFEERITSIMAQSHRHGHPVTLACLDLDKFKEINDTHGHAVGDMVLQKMAMIMENMVRSCDILARVGGDEFVIILPETELADAQTLANRLCRAIDQFELPALGSSKLGISIGLAELEPGQTQEKWQQRADEALYQAKAAGRSQVHCL</sequence>
<dbReference type="GO" id="GO:1902201">
    <property type="term" value="P:negative regulation of bacterial-type flagellum-dependent cell motility"/>
    <property type="evidence" value="ECO:0007669"/>
    <property type="project" value="TreeGrafter"/>
</dbReference>
<dbReference type="EMBL" id="UOEX01000136">
    <property type="protein sequence ID" value="VAW35622.1"/>
    <property type="molecule type" value="Genomic_DNA"/>
</dbReference>
<dbReference type="InterPro" id="IPR029787">
    <property type="entry name" value="Nucleotide_cyclase"/>
</dbReference>
<dbReference type="PANTHER" id="PTHR45138:SF24">
    <property type="entry name" value="DIGUANYLATE CYCLASE DGCC-RELATED"/>
    <property type="match status" value="1"/>
</dbReference>
<dbReference type="SUPFAM" id="SSF55073">
    <property type="entry name" value="Nucleotide cyclase"/>
    <property type="match status" value="1"/>
</dbReference>
<dbReference type="AlphaFoldDB" id="A0A3B0V9Z1"/>
<gene>
    <name evidence="2" type="ORF">MNBD_DELTA03-342</name>
</gene>
<reference evidence="2" key="1">
    <citation type="submission" date="2018-06" db="EMBL/GenBank/DDBJ databases">
        <authorList>
            <person name="Zhirakovskaya E."/>
        </authorList>
    </citation>
    <scope>NUCLEOTIDE SEQUENCE</scope>
</reference>
<dbReference type="Gene3D" id="3.30.70.270">
    <property type="match status" value="1"/>
</dbReference>
<dbReference type="SMART" id="SM00267">
    <property type="entry name" value="GGDEF"/>
    <property type="match status" value="1"/>
</dbReference>
<dbReference type="PROSITE" id="PS50887">
    <property type="entry name" value="GGDEF"/>
    <property type="match status" value="1"/>
</dbReference>
<dbReference type="GO" id="GO:0005886">
    <property type="term" value="C:plasma membrane"/>
    <property type="evidence" value="ECO:0007669"/>
    <property type="project" value="TreeGrafter"/>
</dbReference>
<dbReference type="CDD" id="cd01949">
    <property type="entry name" value="GGDEF"/>
    <property type="match status" value="1"/>
</dbReference>
<organism evidence="2">
    <name type="scientific">hydrothermal vent metagenome</name>
    <dbReference type="NCBI Taxonomy" id="652676"/>
    <lineage>
        <taxon>unclassified sequences</taxon>
        <taxon>metagenomes</taxon>
        <taxon>ecological metagenomes</taxon>
    </lineage>
</organism>
<dbReference type="InterPro" id="IPR043128">
    <property type="entry name" value="Rev_trsase/Diguanyl_cyclase"/>
</dbReference>
<proteinExistence type="predicted"/>
<dbReference type="GO" id="GO:0052621">
    <property type="term" value="F:diguanylate cyclase activity"/>
    <property type="evidence" value="ECO:0007669"/>
    <property type="project" value="TreeGrafter"/>
</dbReference>
<dbReference type="InterPro" id="IPR050469">
    <property type="entry name" value="Diguanylate_Cyclase"/>
</dbReference>
<dbReference type="InterPro" id="IPR000160">
    <property type="entry name" value="GGDEF_dom"/>
</dbReference>
<dbReference type="NCBIfam" id="TIGR00254">
    <property type="entry name" value="GGDEF"/>
    <property type="match status" value="1"/>
</dbReference>
<name>A0A3B0V9Z1_9ZZZZ</name>
<dbReference type="PANTHER" id="PTHR45138">
    <property type="entry name" value="REGULATORY COMPONENTS OF SENSORY TRANSDUCTION SYSTEM"/>
    <property type="match status" value="1"/>
</dbReference>
<dbReference type="FunFam" id="3.30.70.270:FF:000001">
    <property type="entry name" value="Diguanylate cyclase domain protein"/>
    <property type="match status" value="1"/>
</dbReference>
<protein>
    <submittedName>
        <fullName evidence="2">Diguanylate cyclase/phosphodiesterase (GGDEF &amp; EAL domains) with PAS/PAC sensor(S)</fullName>
    </submittedName>
</protein>
<evidence type="ECO:0000259" key="1">
    <source>
        <dbReference type="PROSITE" id="PS50887"/>
    </source>
</evidence>